<gene>
    <name evidence="5" type="ORF">BAUCODRAFT_37305</name>
</gene>
<dbReference type="EMBL" id="KB445560">
    <property type="protein sequence ID" value="EMC93621.1"/>
    <property type="molecule type" value="Genomic_DNA"/>
</dbReference>
<dbReference type="KEGG" id="bcom:BAUCODRAFT_37305"/>
<keyword evidence="2" id="KW-0274">FAD</keyword>
<keyword evidence="1" id="KW-0285">Flavoprotein</keyword>
<dbReference type="PANTHER" id="PTHR46865:SF2">
    <property type="entry name" value="MONOOXYGENASE"/>
    <property type="match status" value="1"/>
</dbReference>
<name>M2MAX0_BAUPA</name>
<dbReference type="PANTHER" id="PTHR46865">
    <property type="entry name" value="OXIDOREDUCTASE-RELATED"/>
    <property type="match status" value="1"/>
</dbReference>
<dbReference type="InterPro" id="IPR036188">
    <property type="entry name" value="FAD/NAD-bd_sf"/>
</dbReference>
<dbReference type="InterPro" id="IPR051704">
    <property type="entry name" value="FAD_aromatic-hydroxylase"/>
</dbReference>
<dbReference type="AlphaFoldDB" id="M2MAX0"/>
<dbReference type="OMA" id="MNRNVLI"/>
<keyword evidence="6" id="KW-1185">Reference proteome</keyword>
<evidence type="ECO:0000313" key="5">
    <source>
        <dbReference type="EMBL" id="EMC93621.1"/>
    </source>
</evidence>
<organism evidence="5 6">
    <name type="scientific">Baudoinia panamericana (strain UAMH 10762)</name>
    <name type="common">Angels' share fungus</name>
    <name type="synonym">Baudoinia compniacensis (strain UAMH 10762)</name>
    <dbReference type="NCBI Taxonomy" id="717646"/>
    <lineage>
        <taxon>Eukaryota</taxon>
        <taxon>Fungi</taxon>
        <taxon>Dikarya</taxon>
        <taxon>Ascomycota</taxon>
        <taxon>Pezizomycotina</taxon>
        <taxon>Dothideomycetes</taxon>
        <taxon>Dothideomycetidae</taxon>
        <taxon>Mycosphaerellales</taxon>
        <taxon>Teratosphaeriaceae</taxon>
        <taxon>Baudoinia</taxon>
    </lineage>
</organism>
<dbReference type="Proteomes" id="UP000011761">
    <property type="component" value="Unassembled WGS sequence"/>
</dbReference>
<dbReference type="Gene3D" id="3.50.50.60">
    <property type="entry name" value="FAD/NAD(P)-binding domain"/>
    <property type="match status" value="1"/>
</dbReference>
<evidence type="ECO:0000256" key="2">
    <source>
        <dbReference type="ARBA" id="ARBA00022827"/>
    </source>
</evidence>
<dbReference type="RefSeq" id="XP_007679285.1">
    <property type="nucleotide sequence ID" value="XM_007681095.1"/>
</dbReference>
<evidence type="ECO:0000256" key="3">
    <source>
        <dbReference type="ARBA" id="ARBA00023002"/>
    </source>
</evidence>
<keyword evidence="3" id="KW-0560">Oxidoreductase</keyword>
<protein>
    <recommendedName>
        <fullName evidence="4">FAD-binding domain-containing protein</fullName>
    </recommendedName>
</protein>
<dbReference type="Pfam" id="PF01494">
    <property type="entry name" value="FAD_binding_3"/>
    <property type="match status" value="1"/>
</dbReference>
<accession>M2MAX0</accession>
<evidence type="ECO:0000256" key="1">
    <source>
        <dbReference type="ARBA" id="ARBA00022630"/>
    </source>
</evidence>
<dbReference type="OrthoDB" id="655030at2759"/>
<evidence type="ECO:0000259" key="4">
    <source>
        <dbReference type="Pfam" id="PF01494"/>
    </source>
</evidence>
<dbReference type="SUPFAM" id="SSF51905">
    <property type="entry name" value="FAD/NAD(P)-binding domain"/>
    <property type="match status" value="1"/>
</dbReference>
<dbReference type="PRINTS" id="PR00420">
    <property type="entry name" value="RNGMNOXGNASE"/>
</dbReference>
<feature type="domain" description="FAD-binding" evidence="4">
    <location>
        <begin position="5"/>
        <end position="344"/>
    </location>
</feature>
<dbReference type="Gene3D" id="3.30.9.10">
    <property type="entry name" value="D-Amino Acid Oxidase, subunit A, domain 2"/>
    <property type="match status" value="1"/>
</dbReference>
<dbReference type="GO" id="GO:0016491">
    <property type="term" value="F:oxidoreductase activity"/>
    <property type="evidence" value="ECO:0007669"/>
    <property type="project" value="UniProtKB-KW"/>
</dbReference>
<dbReference type="GeneID" id="19113212"/>
<dbReference type="eggNOG" id="ENOG502SM12">
    <property type="taxonomic scope" value="Eukaryota"/>
</dbReference>
<dbReference type="HOGENOM" id="CLU_009665_1_0_1"/>
<reference evidence="5 6" key="1">
    <citation type="journal article" date="2012" name="PLoS Pathog.">
        <title>Diverse lifestyles and strategies of plant pathogenesis encoded in the genomes of eighteen Dothideomycetes fungi.</title>
        <authorList>
            <person name="Ohm R.A."/>
            <person name="Feau N."/>
            <person name="Henrissat B."/>
            <person name="Schoch C.L."/>
            <person name="Horwitz B.A."/>
            <person name="Barry K.W."/>
            <person name="Condon B.J."/>
            <person name="Copeland A.C."/>
            <person name="Dhillon B."/>
            <person name="Glaser F."/>
            <person name="Hesse C.N."/>
            <person name="Kosti I."/>
            <person name="LaButti K."/>
            <person name="Lindquist E.A."/>
            <person name="Lucas S."/>
            <person name="Salamov A.A."/>
            <person name="Bradshaw R.E."/>
            <person name="Ciuffetti L."/>
            <person name="Hamelin R.C."/>
            <person name="Kema G.H.J."/>
            <person name="Lawrence C."/>
            <person name="Scott J.A."/>
            <person name="Spatafora J.W."/>
            <person name="Turgeon B.G."/>
            <person name="de Wit P.J.G.M."/>
            <person name="Zhong S."/>
            <person name="Goodwin S.B."/>
            <person name="Grigoriev I.V."/>
        </authorList>
    </citation>
    <scope>NUCLEOTIDE SEQUENCE [LARGE SCALE GENOMIC DNA]</scope>
    <source>
        <strain evidence="5 6">UAMH 10762</strain>
    </source>
</reference>
<proteinExistence type="predicted"/>
<dbReference type="InterPro" id="IPR002938">
    <property type="entry name" value="FAD-bd"/>
</dbReference>
<dbReference type="GO" id="GO:0071949">
    <property type="term" value="F:FAD binding"/>
    <property type="evidence" value="ECO:0007669"/>
    <property type="project" value="InterPro"/>
</dbReference>
<sequence length="405" mass="44433">MAKHHILVIGAGVAGPVTAYWLAKAGFQVTVIERSSNMFKYGQGVDINGPAQEVVEKMGLLDKIKSKTTGEKGVTMVDDDARPLASIDGGVTQEIEIMRGDLAEILTKAAMEQGEVAFKYDMTVEQIKQEHDHVNVKFGKSGEGTEGSFYAVIGADGFRSRTRALAFDPKDLENCFKAKDIFIAYFDIKAADDDAPYARLENAVGGRTVLVRPVTKERSSAYVSVTTKSERLEQVVLEDKQTQKATLAEMFEDIGGLAPRVMKEMEESENFYFERVAQIKLPRWSSGRCVLVGDAGYATGPITGEGSNIAIVGGYVLAGELSEQCDNPPSAFRAYEDRLRTYVDKAQEIPLGGAAPRLLNPDTRWGIWTLRAAFRLFAWTGVWKLIDPGEAEKLDLPAYAKLHSS</sequence>
<evidence type="ECO:0000313" key="6">
    <source>
        <dbReference type="Proteomes" id="UP000011761"/>
    </source>
</evidence>